<sequence>MSSEEKKSNTDLAEEAMDYGNRSSNSDQFTTASPVVKGKRTKRQRPAAAAPASSISSAELSSSTTEEEEDMANCLILLSRGRALDADPPGTQAAAEETAMATTGKAAPDVYQCKTCNKCFPSFQALGGHRTSHKKPKADEDRVQISTSSSTSKPAPTPSATNTGAAAGSNKPRVHECSICGSEFPSGQALGGHMRRHRPITPAEPPEAKKEKHVLSLDLNLPAPPDDDREEPPRPTSSAMPFPFELQQPLVFSASALVDCHY</sequence>
<dbReference type="PANTHER" id="PTHR26374">
    <property type="entry name" value="ZINC FINGER PROTEIN ZAT5"/>
    <property type="match status" value="1"/>
</dbReference>
<dbReference type="GO" id="GO:0005634">
    <property type="term" value="C:nucleus"/>
    <property type="evidence" value="ECO:0007669"/>
    <property type="project" value="UniProtKB-SubCell"/>
</dbReference>
<dbReference type="InterPro" id="IPR013087">
    <property type="entry name" value="Znf_C2H2_type"/>
</dbReference>
<dbReference type="OrthoDB" id="774381at2759"/>
<comment type="subcellular location">
    <subcellularLocation>
        <location evidence="1">Nucleus</location>
    </subcellularLocation>
</comment>
<dbReference type="Gramene" id="Ma10_t07810.1">
    <property type="protein sequence ID" value="Ma10_p07810.1"/>
    <property type="gene ID" value="Ma10_g07810"/>
</dbReference>
<evidence type="ECO:0000256" key="1">
    <source>
        <dbReference type="ARBA" id="ARBA00004123"/>
    </source>
</evidence>
<evidence type="ECO:0000313" key="13">
    <source>
        <dbReference type="EnsemblPlants" id="Ma10_p07810.1"/>
    </source>
</evidence>
<dbReference type="PROSITE" id="PS50157">
    <property type="entry name" value="ZINC_FINGER_C2H2_2"/>
    <property type="match status" value="2"/>
</dbReference>
<name>A0A804KTS3_MUSAM</name>
<dbReference type="Proteomes" id="UP000012960">
    <property type="component" value="Unplaced"/>
</dbReference>
<feature type="region of interest" description="Disordered" evidence="10">
    <location>
        <begin position="185"/>
        <end position="242"/>
    </location>
</feature>
<dbReference type="PANTHER" id="PTHR26374:SF466">
    <property type="entry name" value="OS09G0122000 PROTEIN"/>
    <property type="match status" value="1"/>
</dbReference>
<feature type="region of interest" description="Disordered" evidence="10">
    <location>
        <begin position="125"/>
        <end position="173"/>
    </location>
</feature>
<dbReference type="EMBL" id="HG996476">
    <property type="protein sequence ID" value="CAG1852867.1"/>
    <property type="molecule type" value="Genomic_DNA"/>
</dbReference>
<feature type="region of interest" description="Disordered" evidence="10">
    <location>
        <begin position="1"/>
        <end position="104"/>
    </location>
</feature>
<accession>A0A804KTS3</accession>
<protein>
    <submittedName>
        <fullName evidence="12">(wild Malaysian banana) hypothetical protein</fullName>
    </submittedName>
</protein>
<evidence type="ECO:0000256" key="6">
    <source>
        <dbReference type="ARBA" id="ARBA00023015"/>
    </source>
</evidence>
<dbReference type="EnsemblPlants" id="Ma10_t07810.1">
    <property type="protein sequence ID" value="Ma10_p07810.1"/>
    <property type="gene ID" value="Ma10_g07810"/>
</dbReference>
<dbReference type="GO" id="GO:0008270">
    <property type="term" value="F:zinc ion binding"/>
    <property type="evidence" value="ECO:0007669"/>
    <property type="project" value="UniProtKB-KW"/>
</dbReference>
<feature type="domain" description="C2H2-type" evidence="11">
    <location>
        <begin position="175"/>
        <end position="202"/>
    </location>
</feature>
<keyword evidence="14" id="KW-1185">Reference proteome</keyword>
<dbReference type="InterPro" id="IPR036236">
    <property type="entry name" value="Znf_C2H2_sf"/>
</dbReference>
<proteinExistence type="predicted"/>
<dbReference type="Gene3D" id="3.30.160.60">
    <property type="entry name" value="Classic Zinc Finger"/>
    <property type="match status" value="1"/>
</dbReference>
<evidence type="ECO:0000256" key="3">
    <source>
        <dbReference type="ARBA" id="ARBA00022737"/>
    </source>
</evidence>
<keyword evidence="7" id="KW-0804">Transcription</keyword>
<feature type="domain" description="C2H2-type" evidence="11">
    <location>
        <begin position="111"/>
        <end position="138"/>
    </location>
</feature>
<keyword evidence="8" id="KW-0539">Nucleus</keyword>
<dbReference type="AlphaFoldDB" id="A0A804KTS3"/>
<evidence type="ECO:0000256" key="9">
    <source>
        <dbReference type="PROSITE-ProRule" id="PRU00042"/>
    </source>
</evidence>
<dbReference type="SMART" id="SM00355">
    <property type="entry name" value="ZnF_C2H2"/>
    <property type="match status" value="2"/>
</dbReference>
<keyword evidence="2" id="KW-0479">Metal-binding</keyword>
<dbReference type="SUPFAM" id="SSF57667">
    <property type="entry name" value="beta-beta-alpha zinc fingers"/>
    <property type="match status" value="1"/>
</dbReference>
<feature type="compositionally biased region" description="Low complexity" evidence="10">
    <location>
        <begin position="46"/>
        <end position="64"/>
    </location>
</feature>
<dbReference type="Pfam" id="PF13912">
    <property type="entry name" value="zf-C2H2_6"/>
    <property type="match status" value="2"/>
</dbReference>
<feature type="compositionally biased region" description="Low complexity" evidence="10">
    <location>
        <begin position="146"/>
        <end position="161"/>
    </location>
</feature>
<evidence type="ECO:0000313" key="14">
    <source>
        <dbReference type="Proteomes" id="UP000012960"/>
    </source>
</evidence>
<organism evidence="13 14">
    <name type="scientific">Musa acuminata subsp. malaccensis</name>
    <name type="common">Wild banana</name>
    <name type="synonym">Musa malaccensis</name>
    <dbReference type="NCBI Taxonomy" id="214687"/>
    <lineage>
        <taxon>Eukaryota</taxon>
        <taxon>Viridiplantae</taxon>
        <taxon>Streptophyta</taxon>
        <taxon>Embryophyta</taxon>
        <taxon>Tracheophyta</taxon>
        <taxon>Spermatophyta</taxon>
        <taxon>Magnoliopsida</taxon>
        <taxon>Liliopsida</taxon>
        <taxon>Zingiberales</taxon>
        <taxon>Musaceae</taxon>
        <taxon>Musa</taxon>
    </lineage>
</organism>
<reference evidence="12" key="1">
    <citation type="submission" date="2021-03" db="EMBL/GenBank/DDBJ databases">
        <authorList>
            <consortium name="Genoscope - CEA"/>
            <person name="William W."/>
        </authorList>
    </citation>
    <scope>NUCLEOTIDE SEQUENCE</scope>
    <source>
        <strain evidence="12">Doubled-haploid Pahang</strain>
    </source>
</reference>
<evidence type="ECO:0000313" key="12">
    <source>
        <dbReference type="EMBL" id="CAG1852867.1"/>
    </source>
</evidence>
<dbReference type="OMA" id="ETINLCY"/>
<reference evidence="13" key="2">
    <citation type="submission" date="2021-05" db="UniProtKB">
        <authorList>
            <consortium name="EnsemblPlants"/>
        </authorList>
    </citation>
    <scope>IDENTIFICATION</scope>
    <source>
        <strain evidence="13">subsp. malaccensis</strain>
    </source>
</reference>
<keyword evidence="6" id="KW-0805">Transcription regulation</keyword>
<dbReference type="FunCoup" id="A0A804KTS3">
    <property type="interactions" value="914"/>
</dbReference>
<feature type="compositionally biased region" description="Polar residues" evidence="10">
    <location>
        <begin position="21"/>
        <end position="33"/>
    </location>
</feature>
<keyword evidence="5" id="KW-0862">Zinc</keyword>
<evidence type="ECO:0000256" key="10">
    <source>
        <dbReference type="SAM" id="MobiDB-lite"/>
    </source>
</evidence>
<evidence type="ECO:0000256" key="5">
    <source>
        <dbReference type="ARBA" id="ARBA00022833"/>
    </source>
</evidence>
<feature type="compositionally biased region" description="Basic and acidic residues" evidence="10">
    <location>
        <begin position="206"/>
        <end position="215"/>
    </location>
</feature>
<evidence type="ECO:0000259" key="11">
    <source>
        <dbReference type="PROSITE" id="PS50157"/>
    </source>
</evidence>
<evidence type="ECO:0000256" key="2">
    <source>
        <dbReference type="ARBA" id="ARBA00022723"/>
    </source>
</evidence>
<keyword evidence="3" id="KW-0677">Repeat</keyword>
<dbReference type="PROSITE" id="PS00028">
    <property type="entry name" value="ZINC_FINGER_C2H2_1"/>
    <property type="match status" value="2"/>
</dbReference>
<dbReference type="InParanoid" id="A0A804KTS3"/>
<keyword evidence="4 9" id="KW-0863">Zinc-finger</keyword>
<gene>
    <name evidence="12" type="ORF">GSMUA_310930.1</name>
</gene>
<evidence type="ECO:0000256" key="7">
    <source>
        <dbReference type="ARBA" id="ARBA00023163"/>
    </source>
</evidence>
<evidence type="ECO:0000256" key="4">
    <source>
        <dbReference type="ARBA" id="ARBA00022771"/>
    </source>
</evidence>
<evidence type="ECO:0000256" key="8">
    <source>
        <dbReference type="ARBA" id="ARBA00023242"/>
    </source>
</evidence>
<feature type="compositionally biased region" description="Low complexity" evidence="10">
    <location>
        <begin position="90"/>
        <end position="104"/>
    </location>
</feature>